<reference evidence="1 2" key="2">
    <citation type="submission" date="2022-12" db="EMBL/GenBank/DDBJ databases">
        <title>Genome analysis and biological profiling of marine Salinicoccus roseus MOSEL-ME25.</title>
        <authorList>
            <person name="Mirza F.T."/>
            <person name="Xie Y."/>
            <person name="Shinwari Z.K."/>
        </authorList>
    </citation>
    <scope>NUCLEOTIDE SEQUENCE [LARGE SCALE GENOMIC DNA]</scope>
    <source>
        <strain evidence="1 2">MOSEL-ME25</strain>
    </source>
</reference>
<name>A0ABT4YKM5_9STAP</name>
<evidence type="ECO:0000313" key="2">
    <source>
        <dbReference type="Proteomes" id="UP000527860"/>
    </source>
</evidence>
<dbReference type="RefSeq" id="WP_052443774.1">
    <property type="nucleotide sequence ID" value="NZ_JABEVU030000001.1"/>
</dbReference>
<comment type="caution">
    <text evidence="1">The sequence shown here is derived from an EMBL/GenBank/DDBJ whole genome shotgun (WGS) entry which is preliminary data.</text>
</comment>
<dbReference type="InterPro" id="IPR009660">
    <property type="entry name" value="Phage_A500_Gp15"/>
</dbReference>
<reference evidence="2" key="1">
    <citation type="submission" date="2020-04" db="EMBL/GenBank/DDBJ databases">
        <title>Genome analysis and biological profiling of marine Cellulosimicrobium funkei MOSEL-ME6.</title>
        <authorList>
            <person name="Tanveer F."/>
            <person name="Xie Y."/>
            <person name="Shinwari Z.K."/>
        </authorList>
    </citation>
    <scope>NUCLEOTIDE SEQUENCE [LARGE SCALE GENOMIC DNA]</scope>
    <source>
        <strain evidence="2">MOSEL-ME25</strain>
    </source>
</reference>
<gene>
    <name evidence="1" type="ORF">F7P68_0012705</name>
</gene>
<proteinExistence type="predicted"/>
<evidence type="ECO:0000313" key="1">
    <source>
        <dbReference type="EMBL" id="MDB0581386.1"/>
    </source>
</evidence>
<organism evidence="1 2">
    <name type="scientific">Salinicoccus roseus</name>
    <dbReference type="NCBI Taxonomy" id="45670"/>
    <lineage>
        <taxon>Bacteria</taxon>
        <taxon>Bacillati</taxon>
        <taxon>Bacillota</taxon>
        <taxon>Bacilli</taxon>
        <taxon>Bacillales</taxon>
        <taxon>Staphylococcaceae</taxon>
        <taxon>Salinicoccus</taxon>
    </lineage>
</organism>
<accession>A0ABT4YKM5</accession>
<dbReference type="GeneID" id="77846127"/>
<keyword evidence="2" id="KW-1185">Reference proteome</keyword>
<sequence length="214" mass="25092">MFKLYGSIENDDVIEFEGQSYDMDMSFDNVLHVIDILSDTEEDDLFKIQITICLLLDWDMDDLEHYPFDIQWQLFEQLMDHLGMNGGDADDEESTGQQVMDYTQDAEAIYASFFYAYKLDLFEEQGRLHYKKFVALLQHLHKDTAFKKIVGYRTMKIPTEKEASKDYIKHLRKMKRLYKLKSKDTDTASEAEARDERLSAIGARFKSKGRGEDT</sequence>
<dbReference type="EMBL" id="JABEVU030000001">
    <property type="protein sequence ID" value="MDB0581386.1"/>
    <property type="molecule type" value="Genomic_DNA"/>
</dbReference>
<dbReference type="Proteomes" id="UP000527860">
    <property type="component" value="Unassembled WGS sequence"/>
</dbReference>
<protein>
    <submittedName>
        <fullName evidence="1">Gp15 family bacteriophage protein</fullName>
    </submittedName>
</protein>
<dbReference type="Pfam" id="PF06854">
    <property type="entry name" value="Phage_Gp15"/>
    <property type="match status" value="1"/>
</dbReference>